<dbReference type="PRINTS" id="PR01217">
    <property type="entry name" value="PRICHEXTENSN"/>
</dbReference>
<evidence type="ECO:0008006" key="4">
    <source>
        <dbReference type="Google" id="ProtNLM"/>
    </source>
</evidence>
<dbReference type="AlphaFoldDB" id="A0A8J4BHA2"/>
<proteinExistence type="predicted"/>
<keyword evidence="3" id="KW-1185">Reference proteome</keyword>
<evidence type="ECO:0000313" key="3">
    <source>
        <dbReference type="Proteomes" id="UP000747399"/>
    </source>
</evidence>
<feature type="compositionally biased region" description="Pro residues" evidence="1">
    <location>
        <begin position="144"/>
        <end position="165"/>
    </location>
</feature>
<reference evidence="2" key="1">
    <citation type="journal article" date="2021" name="Proc. Natl. Acad. Sci. U.S.A.">
        <title>Three genomes in the algal genus Volvox reveal the fate of a haploid sex-determining region after a transition to homothallism.</title>
        <authorList>
            <person name="Yamamoto K."/>
            <person name="Hamaji T."/>
            <person name="Kawai-Toyooka H."/>
            <person name="Matsuzaki R."/>
            <person name="Takahashi F."/>
            <person name="Nishimura Y."/>
            <person name="Kawachi M."/>
            <person name="Noguchi H."/>
            <person name="Minakuchi Y."/>
            <person name="Umen J.G."/>
            <person name="Toyoda A."/>
            <person name="Nozaki H."/>
        </authorList>
    </citation>
    <scope>NUCLEOTIDE SEQUENCE</scope>
    <source>
        <strain evidence="2">NIES-3780</strain>
    </source>
</reference>
<sequence>MTCPIYAFIHPARRLTSHLSWTRAAAEDVRALEVTSTALEGLHSSTAGLLLRSDVSFLAALSPQSPPPKPPPPMRSPPPSPSPFKSPPPIPRSSMYSPPPSPQPARLPPPPPLFSPPAKKANYNNDDGGASSSSSSLVMITPLMSPPSPPPSPRRRSPPPSPSPSKSPSINWNPSRISPSPSPPPPYKLNVGFPPPPPPPPPPCMVCISVVPLLGVLKVRELSQADCDHISDVIIQDMTDKASAVGAGIYQSDGPPSVDCSRRDDLMQVCFKFVSDEDGNKLQGYIHGMLEGWVKGLLGTCPTYFINVGGEGDDPFNAPSCLQDGFGFTCSPVTIRDCTTEPGATPFGVRRRLTKLPGYSSNTVMYCFEIVQVPVVYTNVSACLSVCGGIEQEDRR</sequence>
<gene>
    <name evidence="2" type="ORF">Vafri_15925</name>
</gene>
<dbReference type="EMBL" id="BNCO01000045">
    <property type="protein sequence ID" value="GIL61488.1"/>
    <property type="molecule type" value="Genomic_DNA"/>
</dbReference>
<feature type="compositionally biased region" description="Low complexity" evidence="1">
    <location>
        <begin position="166"/>
        <end position="179"/>
    </location>
</feature>
<organism evidence="2 3">
    <name type="scientific">Volvox africanus</name>
    <dbReference type="NCBI Taxonomy" id="51714"/>
    <lineage>
        <taxon>Eukaryota</taxon>
        <taxon>Viridiplantae</taxon>
        <taxon>Chlorophyta</taxon>
        <taxon>core chlorophytes</taxon>
        <taxon>Chlorophyceae</taxon>
        <taxon>CS clade</taxon>
        <taxon>Chlamydomonadales</taxon>
        <taxon>Volvocaceae</taxon>
        <taxon>Volvox</taxon>
    </lineage>
</organism>
<dbReference type="Proteomes" id="UP000747399">
    <property type="component" value="Unassembled WGS sequence"/>
</dbReference>
<evidence type="ECO:0000313" key="2">
    <source>
        <dbReference type="EMBL" id="GIL61488.1"/>
    </source>
</evidence>
<comment type="caution">
    <text evidence="2">The sequence shown here is derived from an EMBL/GenBank/DDBJ whole genome shotgun (WGS) entry which is preliminary data.</text>
</comment>
<name>A0A8J4BHA2_9CHLO</name>
<feature type="region of interest" description="Disordered" evidence="1">
    <location>
        <begin position="60"/>
        <end position="183"/>
    </location>
</feature>
<evidence type="ECO:0000256" key="1">
    <source>
        <dbReference type="SAM" id="MobiDB-lite"/>
    </source>
</evidence>
<feature type="compositionally biased region" description="Pro residues" evidence="1">
    <location>
        <begin position="64"/>
        <end position="115"/>
    </location>
</feature>
<accession>A0A8J4BHA2</accession>
<protein>
    <recommendedName>
        <fullName evidence="4">Pherophorin domain-containing protein</fullName>
    </recommendedName>
</protein>